<evidence type="ECO:0000313" key="9">
    <source>
        <dbReference type="Proteomes" id="UP000647172"/>
    </source>
</evidence>
<comment type="caution">
    <text evidence="8">The sequence shown here is derived from an EMBL/GenBank/DDBJ whole genome shotgun (WGS) entry which is preliminary data.</text>
</comment>
<dbReference type="PROSITE" id="PS50011">
    <property type="entry name" value="PROTEIN_KINASE_DOM"/>
    <property type="match status" value="1"/>
</dbReference>
<sequence length="471" mass="50070">MAGRYRLLRALAAGGMGRVWLAADELTSRQVAVKKCALPPGLTPAQQDLVRDLTLREARALARVRHRNVIRILDVLPGHREPWIVMEYVASRTLLEVIQESGPLPPERAAAVGLAVLKALNAAGRAGVLHLDVKPANVLIGDDGRIVLADFGPAGTDAGVRALTGAGILLGSPKYIAPERLVRGVSTPQADLWSLGATLYHAVEGRPPYVRATVDDTLRALAGSPPDPLARAGPLTGVLEGLLRRDPVQRLSASEVEAQLRRVAAPDAGPGRADRRMAAAAVFVLLAALGGTAAAVRYDDRPGNAPAVAAFPPARAPFVLPRDFRWWTETGQFRVAVPVGWRRGRDAGALVFRAAAGAPVLRVGRWDPAPRDVVAALVAEENAVSLASYRRLRIEALGAPAGAVWEYTFRDPGGAAMHGLRRVLSVGDRIYLVEWQAPAAAWAGELPRLAVVLDSFGPPPAAQAGPQRRPR</sequence>
<evidence type="ECO:0000256" key="3">
    <source>
        <dbReference type="ARBA" id="ARBA00022679"/>
    </source>
</evidence>
<feature type="domain" description="Protein kinase" evidence="7">
    <location>
        <begin position="5"/>
        <end position="260"/>
    </location>
</feature>
<organism evidence="8 9">
    <name type="scientific">Actinoplanes nipponensis</name>
    <dbReference type="NCBI Taxonomy" id="135950"/>
    <lineage>
        <taxon>Bacteria</taxon>
        <taxon>Bacillati</taxon>
        <taxon>Actinomycetota</taxon>
        <taxon>Actinomycetes</taxon>
        <taxon>Micromonosporales</taxon>
        <taxon>Micromonosporaceae</taxon>
        <taxon>Actinoplanes</taxon>
    </lineage>
</organism>
<dbReference type="EMBL" id="BOMQ01000051">
    <property type="protein sequence ID" value="GIE50597.1"/>
    <property type="molecule type" value="Genomic_DNA"/>
</dbReference>
<dbReference type="GO" id="GO:0005524">
    <property type="term" value="F:ATP binding"/>
    <property type="evidence" value="ECO:0007669"/>
    <property type="project" value="UniProtKB-KW"/>
</dbReference>
<evidence type="ECO:0000256" key="2">
    <source>
        <dbReference type="ARBA" id="ARBA00022527"/>
    </source>
</evidence>
<keyword evidence="6" id="KW-0067">ATP-binding</keyword>
<keyword evidence="5" id="KW-0418">Kinase</keyword>
<dbReference type="InterPro" id="IPR000719">
    <property type="entry name" value="Prot_kinase_dom"/>
</dbReference>
<dbReference type="Gene3D" id="3.30.200.20">
    <property type="entry name" value="Phosphorylase Kinase, domain 1"/>
    <property type="match status" value="1"/>
</dbReference>
<protein>
    <recommendedName>
        <fullName evidence="1">non-specific serine/threonine protein kinase</fullName>
        <ecNumber evidence="1">2.7.11.1</ecNumber>
    </recommendedName>
</protein>
<evidence type="ECO:0000256" key="1">
    <source>
        <dbReference type="ARBA" id="ARBA00012513"/>
    </source>
</evidence>
<dbReference type="SMART" id="SM00220">
    <property type="entry name" value="S_TKc"/>
    <property type="match status" value="1"/>
</dbReference>
<keyword evidence="4" id="KW-0547">Nucleotide-binding</keyword>
<dbReference type="PANTHER" id="PTHR43289">
    <property type="entry name" value="MITOGEN-ACTIVATED PROTEIN KINASE KINASE KINASE 20-RELATED"/>
    <property type="match status" value="1"/>
</dbReference>
<evidence type="ECO:0000259" key="7">
    <source>
        <dbReference type="PROSITE" id="PS50011"/>
    </source>
</evidence>
<evidence type="ECO:0000313" key="8">
    <source>
        <dbReference type="EMBL" id="GIE50597.1"/>
    </source>
</evidence>
<keyword evidence="2" id="KW-0723">Serine/threonine-protein kinase</keyword>
<dbReference type="SUPFAM" id="SSF56112">
    <property type="entry name" value="Protein kinase-like (PK-like)"/>
    <property type="match status" value="1"/>
</dbReference>
<dbReference type="Proteomes" id="UP000647172">
    <property type="component" value="Unassembled WGS sequence"/>
</dbReference>
<evidence type="ECO:0000256" key="4">
    <source>
        <dbReference type="ARBA" id="ARBA00022741"/>
    </source>
</evidence>
<dbReference type="EC" id="2.7.11.1" evidence="1"/>
<evidence type="ECO:0000256" key="6">
    <source>
        <dbReference type="ARBA" id="ARBA00022840"/>
    </source>
</evidence>
<reference evidence="8" key="1">
    <citation type="submission" date="2021-01" db="EMBL/GenBank/DDBJ databases">
        <title>Whole genome shotgun sequence of Actinoplanes nipponensis NBRC 14063.</title>
        <authorList>
            <person name="Komaki H."/>
            <person name="Tamura T."/>
        </authorList>
    </citation>
    <scope>NUCLEOTIDE SEQUENCE</scope>
    <source>
        <strain evidence="8">NBRC 14063</strain>
    </source>
</reference>
<proteinExistence type="predicted"/>
<name>A0A919JJH4_9ACTN</name>
<accession>A0A919JJH4</accession>
<dbReference type="InterPro" id="IPR011009">
    <property type="entry name" value="Kinase-like_dom_sf"/>
</dbReference>
<dbReference type="InterPro" id="IPR008271">
    <property type="entry name" value="Ser/Thr_kinase_AS"/>
</dbReference>
<dbReference type="Pfam" id="PF00069">
    <property type="entry name" value="Pkinase"/>
    <property type="match status" value="1"/>
</dbReference>
<keyword evidence="3" id="KW-0808">Transferase</keyword>
<dbReference type="AlphaFoldDB" id="A0A919JJH4"/>
<dbReference type="PANTHER" id="PTHR43289:SF6">
    <property type="entry name" value="SERINE_THREONINE-PROTEIN KINASE NEKL-3"/>
    <property type="match status" value="1"/>
</dbReference>
<dbReference type="CDD" id="cd14014">
    <property type="entry name" value="STKc_PknB_like"/>
    <property type="match status" value="1"/>
</dbReference>
<keyword evidence="9" id="KW-1185">Reference proteome</keyword>
<evidence type="ECO:0000256" key="5">
    <source>
        <dbReference type="ARBA" id="ARBA00022777"/>
    </source>
</evidence>
<dbReference type="GO" id="GO:0004674">
    <property type="term" value="F:protein serine/threonine kinase activity"/>
    <property type="evidence" value="ECO:0007669"/>
    <property type="project" value="UniProtKB-KW"/>
</dbReference>
<dbReference type="Gene3D" id="1.10.510.10">
    <property type="entry name" value="Transferase(Phosphotransferase) domain 1"/>
    <property type="match status" value="1"/>
</dbReference>
<dbReference type="PROSITE" id="PS00108">
    <property type="entry name" value="PROTEIN_KINASE_ST"/>
    <property type="match status" value="1"/>
</dbReference>
<gene>
    <name evidence="8" type="ORF">Ani05nite_41310</name>
</gene>